<sequence length="94" mass="10606">MYFPLWLSIFLSINAVLSVVISVAWLCRKKRRSLNVCQSDQDASAKTKKSELKNEGTFTANILRNFENATGKSEQDLLDTTSNDGSKRFCERGL</sequence>
<evidence type="ECO:0000313" key="3">
    <source>
        <dbReference type="EMBL" id="CAH1967025.1"/>
    </source>
</evidence>
<reference evidence="3" key="1">
    <citation type="submission" date="2022-03" db="EMBL/GenBank/DDBJ databases">
        <authorList>
            <person name="Sayadi A."/>
        </authorList>
    </citation>
    <scope>NUCLEOTIDE SEQUENCE</scope>
</reference>
<evidence type="ECO:0000256" key="1">
    <source>
        <dbReference type="SAM" id="MobiDB-lite"/>
    </source>
</evidence>
<dbReference type="EMBL" id="CAKOFQ010006740">
    <property type="protein sequence ID" value="CAH1967025.1"/>
    <property type="molecule type" value="Genomic_DNA"/>
</dbReference>
<proteinExistence type="predicted"/>
<feature type="compositionally biased region" description="Basic and acidic residues" evidence="1">
    <location>
        <begin position="85"/>
        <end position="94"/>
    </location>
</feature>
<feature type="region of interest" description="Disordered" evidence="1">
    <location>
        <begin position="75"/>
        <end position="94"/>
    </location>
</feature>
<comment type="caution">
    <text evidence="3">The sequence shown here is derived from an EMBL/GenBank/DDBJ whole genome shotgun (WGS) entry which is preliminary data.</text>
</comment>
<evidence type="ECO:0000256" key="2">
    <source>
        <dbReference type="SAM" id="Phobius"/>
    </source>
</evidence>
<accession>A0A9P0K5W7</accession>
<dbReference type="AlphaFoldDB" id="A0A9P0K5W7"/>
<feature type="compositionally biased region" description="Polar residues" evidence="1">
    <location>
        <begin position="75"/>
        <end position="84"/>
    </location>
</feature>
<keyword evidence="4" id="KW-1185">Reference proteome</keyword>
<gene>
    <name evidence="3" type="ORF">ACAOBT_LOCUS7176</name>
</gene>
<keyword evidence="2" id="KW-0472">Membrane</keyword>
<protein>
    <submittedName>
        <fullName evidence="3">Uncharacterized protein</fullName>
    </submittedName>
</protein>
<name>A0A9P0K5W7_ACAOB</name>
<keyword evidence="2" id="KW-0812">Transmembrane</keyword>
<keyword evidence="2" id="KW-1133">Transmembrane helix</keyword>
<dbReference type="Proteomes" id="UP001152888">
    <property type="component" value="Unassembled WGS sequence"/>
</dbReference>
<evidence type="ECO:0000313" key="4">
    <source>
        <dbReference type="Proteomes" id="UP001152888"/>
    </source>
</evidence>
<feature type="transmembrane region" description="Helical" evidence="2">
    <location>
        <begin position="6"/>
        <end position="26"/>
    </location>
</feature>
<dbReference type="OrthoDB" id="6784484at2759"/>
<organism evidence="3 4">
    <name type="scientific">Acanthoscelides obtectus</name>
    <name type="common">Bean weevil</name>
    <name type="synonym">Bruchus obtectus</name>
    <dbReference type="NCBI Taxonomy" id="200917"/>
    <lineage>
        <taxon>Eukaryota</taxon>
        <taxon>Metazoa</taxon>
        <taxon>Ecdysozoa</taxon>
        <taxon>Arthropoda</taxon>
        <taxon>Hexapoda</taxon>
        <taxon>Insecta</taxon>
        <taxon>Pterygota</taxon>
        <taxon>Neoptera</taxon>
        <taxon>Endopterygota</taxon>
        <taxon>Coleoptera</taxon>
        <taxon>Polyphaga</taxon>
        <taxon>Cucujiformia</taxon>
        <taxon>Chrysomeloidea</taxon>
        <taxon>Chrysomelidae</taxon>
        <taxon>Bruchinae</taxon>
        <taxon>Bruchini</taxon>
        <taxon>Acanthoscelides</taxon>
    </lineage>
</organism>